<evidence type="ECO:0000259" key="4">
    <source>
        <dbReference type="Pfam" id="PF00392"/>
    </source>
</evidence>
<dbReference type="Pfam" id="PF00392">
    <property type="entry name" value="GntR"/>
    <property type="match status" value="1"/>
</dbReference>
<dbReference type="SUPFAM" id="SSF46785">
    <property type="entry name" value="Winged helix' DNA-binding domain"/>
    <property type="match status" value="1"/>
</dbReference>
<keyword evidence="1" id="KW-0805">Transcription regulation</keyword>
<evidence type="ECO:0000313" key="5">
    <source>
        <dbReference type="EMBL" id="MFD0890308.1"/>
    </source>
</evidence>
<dbReference type="InterPro" id="IPR036390">
    <property type="entry name" value="WH_DNA-bd_sf"/>
</dbReference>
<evidence type="ECO:0000256" key="2">
    <source>
        <dbReference type="ARBA" id="ARBA00023125"/>
    </source>
</evidence>
<protein>
    <submittedName>
        <fullName evidence="5">GntR family transcriptional regulator</fullName>
    </submittedName>
</protein>
<comment type="caution">
    <text evidence="5">The sequence shown here is derived from an EMBL/GenBank/DDBJ whole genome shotgun (WGS) entry which is preliminary data.</text>
</comment>
<organism evidence="5 6">
    <name type="scientific">Streptosporangium algeriense</name>
    <dbReference type="NCBI Taxonomy" id="1682748"/>
    <lineage>
        <taxon>Bacteria</taxon>
        <taxon>Bacillati</taxon>
        <taxon>Actinomycetota</taxon>
        <taxon>Actinomycetes</taxon>
        <taxon>Streptosporangiales</taxon>
        <taxon>Streptosporangiaceae</taxon>
        <taxon>Streptosporangium</taxon>
    </lineage>
</organism>
<keyword evidence="3" id="KW-0804">Transcription</keyword>
<dbReference type="InterPro" id="IPR000524">
    <property type="entry name" value="Tscrpt_reg_HTH_GntR"/>
</dbReference>
<feature type="domain" description="HTH gntR-type" evidence="4">
    <location>
        <begin position="16"/>
        <end position="47"/>
    </location>
</feature>
<dbReference type="EMBL" id="JBHTHX010002352">
    <property type="protein sequence ID" value="MFD0890308.1"/>
    <property type="molecule type" value="Genomic_DNA"/>
</dbReference>
<evidence type="ECO:0000313" key="6">
    <source>
        <dbReference type="Proteomes" id="UP001597024"/>
    </source>
</evidence>
<feature type="non-terminal residue" evidence="5">
    <location>
        <position position="47"/>
    </location>
</feature>
<evidence type="ECO:0000256" key="1">
    <source>
        <dbReference type="ARBA" id="ARBA00023015"/>
    </source>
</evidence>
<proteinExistence type="predicted"/>
<evidence type="ECO:0000256" key="3">
    <source>
        <dbReference type="ARBA" id="ARBA00023163"/>
    </source>
</evidence>
<gene>
    <name evidence="5" type="ORF">ACFQ08_37690</name>
</gene>
<keyword evidence="2" id="KW-0238">DNA-binding</keyword>
<dbReference type="Proteomes" id="UP001597024">
    <property type="component" value="Unassembled WGS sequence"/>
</dbReference>
<dbReference type="Gene3D" id="1.10.10.10">
    <property type="entry name" value="Winged helix-like DNA-binding domain superfamily/Winged helix DNA-binding domain"/>
    <property type="match status" value="1"/>
</dbReference>
<keyword evidence="6" id="KW-1185">Reference proteome</keyword>
<accession>A0ABW3E2H5</accession>
<sequence length="47" mass="5154">MDTTDRARAGDAVALVHEELRELILSGRIPPGQRLTQRELGERLGVG</sequence>
<dbReference type="InterPro" id="IPR036388">
    <property type="entry name" value="WH-like_DNA-bd_sf"/>
</dbReference>
<reference evidence="6" key="1">
    <citation type="journal article" date="2019" name="Int. J. Syst. Evol. Microbiol.">
        <title>The Global Catalogue of Microorganisms (GCM) 10K type strain sequencing project: providing services to taxonomists for standard genome sequencing and annotation.</title>
        <authorList>
            <consortium name="The Broad Institute Genomics Platform"/>
            <consortium name="The Broad Institute Genome Sequencing Center for Infectious Disease"/>
            <person name="Wu L."/>
            <person name="Ma J."/>
        </authorList>
    </citation>
    <scope>NUCLEOTIDE SEQUENCE [LARGE SCALE GENOMIC DNA]</scope>
    <source>
        <strain evidence="6">CCUG 62974</strain>
    </source>
</reference>
<name>A0ABW3E2H5_9ACTN</name>